<dbReference type="InterPro" id="IPR024758">
    <property type="entry name" value="Inp1"/>
</dbReference>
<protein>
    <recommendedName>
        <fullName evidence="4">Inheritance of peroxisomes protein 1</fullName>
    </recommendedName>
</protein>
<feature type="region of interest" description="Disordered" evidence="6">
    <location>
        <begin position="794"/>
        <end position="813"/>
    </location>
</feature>
<feature type="compositionally biased region" description="Basic and acidic residues" evidence="6">
    <location>
        <begin position="967"/>
        <end position="977"/>
    </location>
</feature>
<evidence type="ECO:0000256" key="2">
    <source>
        <dbReference type="ARBA" id="ARBA00004421"/>
    </source>
</evidence>
<feature type="compositionally biased region" description="Basic and acidic residues" evidence="6">
    <location>
        <begin position="226"/>
        <end position="253"/>
    </location>
</feature>
<proteinExistence type="inferred from homology"/>
<sequence>MNYTNNVTSEDRSGGRIELEDEHKETQTVNDTKSNGVESRKNPKHSLSKRGSILLHKAFVRSKSKDSASNSSNDVSNSTSAAKSSNRGSTSSQTKYQSKAEPVEGGRKRRDSKKRRKPIGRKNEINPVSNHSSRQQHKVEPDYYEESKVAKDSDEGEEKSLPPKPSSIPYKGKLLKVRDGRKDNSDTEYNELSAAEGNEGDEEGVKRSSHVGSSITSSKNLSVRSLENEDKLDKELPEHDLHIESEPYKAHDGEVEDVEEPQKRNEVIDEIEDKEEESDTGGIVHPYSGPIKNPSNENSPIKLKQEKELPLINASIAKAPPSPRKQSILRHKNGNGNKNDSIITDLKGNLRTMDLNAAENALLEPSTQISPSLNLDDKVSLFQYHSSKVLIYDEQPQNPDAVNVEDSKKVSGRLLGHGLFEIFQLHNGDVTYLSCGTSFIYPLLPKLKILRTTFNTFVLPLVNPERYWKISIGTEDDDEVLSKLERILKENVCYRNLYQKEESKKDTNPSEKQTSDVDDAAGGSVLTPISKGAPTSRIVHPRRIDSFSKHYKNGLGAGDVGGTPLKNSDEDQVVNGGFLSHEIPDSPPSAPLSPARPDDVDLTGFDINDTPSKSARKDGTWLIERQTSGNSFSTDVACLDMNSVSVSVPLAAPVVNSGTSYSSRRIELPVQAQSYNSTNILQPKPLKSVNSFHTIQQSNTNNDFAPENDHGNDSDSSMDSLIEEYEENLSSIPHLKSQATSRPPSRAPSRVSTSYGNNDNSIHYRRPALFQGKIDRDETNDDADEEFPSTSLSEYNRIHNGTGRSRRSSRSEVVDWVNSKSGSHTISAGATGVVGNNGLTKSRSTYSIASSYRQGPNGGQGNLSNTYKEIYRSITQRNLAQKLNMDDDAKSSKSAYPHSSRSKYPPLSRSAFTPVSLGSSRPVNSGTRKYTNSVVSERPASVVGGGLTSSEVYKMLSVSKSHNNLKEELKRPAKREAAASSSGGLASKLFGW</sequence>
<dbReference type="GO" id="GO:0045033">
    <property type="term" value="P:peroxisome inheritance"/>
    <property type="evidence" value="ECO:0007669"/>
    <property type="project" value="InterPro"/>
</dbReference>
<evidence type="ECO:0000256" key="4">
    <source>
        <dbReference type="ARBA" id="ARBA00021397"/>
    </source>
</evidence>
<dbReference type="GO" id="GO:0005780">
    <property type="term" value="C:extrinsic component of intraperoxisomal membrane"/>
    <property type="evidence" value="ECO:0007669"/>
    <property type="project" value="InterPro"/>
</dbReference>
<dbReference type="AlphaFoldDB" id="A0A9P0QSB4"/>
<feature type="compositionally biased region" description="Basic and acidic residues" evidence="6">
    <location>
        <begin position="9"/>
        <end position="26"/>
    </location>
</feature>
<feature type="region of interest" description="Disordered" evidence="6">
    <location>
        <begin position="500"/>
        <end position="532"/>
    </location>
</feature>
<accession>A0A9P0QSB4</accession>
<feature type="region of interest" description="Disordered" evidence="6">
    <location>
        <begin position="318"/>
        <end position="341"/>
    </location>
</feature>
<organism evidence="7 8">
    <name type="scientific">[Candida] railenensis</name>
    <dbReference type="NCBI Taxonomy" id="45579"/>
    <lineage>
        <taxon>Eukaryota</taxon>
        <taxon>Fungi</taxon>
        <taxon>Dikarya</taxon>
        <taxon>Ascomycota</taxon>
        <taxon>Saccharomycotina</taxon>
        <taxon>Pichiomycetes</taxon>
        <taxon>Debaryomycetaceae</taxon>
        <taxon>Kurtzmaniella</taxon>
    </lineage>
</organism>
<evidence type="ECO:0000256" key="6">
    <source>
        <dbReference type="SAM" id="MobiDB-lite"/>
    </source>
</evidence>
<evidence type="ECO:0000256" key="1">
    <source>
        <dbReference type="ARBA" id="ARBA00003594"/>
    </source>
</evidence>
<name>A0A9P0QSB4_9ASCO</name>
<feature type="compositionally biased region" description="Acidic residues" evidence="6">
    <location>
        <begin position="778"/>
        <end position="787"/>
    </location>
</feature>
<feature type="compositionally biased region" description="Basic and acidic residues" evidence="6">
    <location>
        <begin position="500"/>
        <end position="515"/>
    </location>
</feature>
<feature type="region of interest" description="Disordered" evidence="6">
    <location>
        <begin position="1"/>
        <end position="297"/>
    </location>
</feature>
<evidence type="ECO:0000313" key="7">
    <source>
        <dbReference type="EMBL" id="CAH2354021.1"/>
    </source>
</evidence>
<feature type="compositionally biased region" description="Polar residues" evidence="6">
    <location>
        <begin position="210"/>
        <end position="225"/>
    </location>
</feature>
<comment type="similarity">
    <text evidence="3">Belongs to the INP1 family.</text>
</comment>
<feature type="region of interest" description="Disordered" evidence="6">
    <location>
        <begin position="967"/>
        <end position="992"/>
    </location>
</feature>
<feature type="region of interest" description="Disordered" evidence="6">
    <location>
        <begin position="732"/>
        <end position="788"/>
    </location>
</feature>
<keyword evidence="8" id="KW-1185">Reference proteome</keyword>
<keyword evidence="5" id="KW-0472">Membrane</keyword>
<feature type="compositionally biased region" description="Low complexity" evidence="6">
    <location>
        <begin position="737"/>
        <end position="754"/>
    </location>
</feature>
<dbReference type="EMBL" id="CAKXYY010000014">
    <property type="protein sequence ID" value="CAH2354021.1"/>
    <property type="molecule type" value="Genomic_DNA"/>
</dbReference>
<reference evidence="7" key="1">
    <citation type="submission" date="2022-03" db="EMBL/GenBank/DDBJ databases">
        <authorList>
            <person name="Legras J.-L."/>
            <person name="Devillers H."/>
            <person name="Grondin C."/>
        </authorList>
    </citation>
    <scope>NUCLEOTIDE SEQUENCE</scope>
    <source>
        <strain evidence="7">CLIB 1423</strain>
    </source>
</reference>
<feature type="compositionally biased region" description="Acidic residues" evidence="6">
    <location>
        <begin position="268"/>
        <end position="279"/>
    </location>
</feature>
<evidence type="ECO:0000256" key="5">
    <source>
        <dbReference type="ARBA" id="ARBA00023136"/>
    </source>
</evidence>
<evidence type="ECO:0000313" key="8">
    <source>
        <dbReference type="Proteomes" id="UP000837801"/>
    </source>
</evidence>
<feature type="compositionally biased region" description="Low complexity" evidence="6">
    <location>
        <begin position="978"/>
        <end position="992"/>
    </location>
</feature>
<feature type="compositionally biased region" description="Low complexity" evidence="6">
    <location>
        <begin position="67"/>
        <end position="82"/>
    </location>
</feature>
<feature type="region of interest" description="Disordered" evidence="6">
    <location>
        <begin position="698"/>
        <end position="718"/>
    </location>
</feature>
<gene>
    <name evidence="7" type="ORF">CLIB1423_14S00254</name>
</gene>
<comment type="caution">
    <text evidence="7">The sequence shown here is derived from an EMBL/GenBank/DDBJ whole genome shotgun (WGS) entry which is preliminary data.</text>
</comment>
<dbReference type="OrthoDB" id="4097008at2759"/>
<comment type="function">
    <text evidence="1">Required for peroxisome inheritance.</text>
</comment>
<dbReference type="Proteomes" id="UP000837801">
    <property type="component" value="Unassembled WGS sequence"/>
</dbReference>
<dbReference type="Pfam" id="PF12634">
    <property type="entry name" value="Inp1"/>
    <property type="match status" value="1"/>
</dbReference>
<evidence type="ECO:0000256" key="3">
    <source>
        <dbReference type="ARBA" id="ARBA00010707"/>
    </source>
</evidence>
<feature type="compositionally biased region" description="Basic and acidic residues" evidence="6">
    <location>
        <begin position="137"/>
        <end position="161"/>
    </location>
</feature>
<feature type="compositionally biased region" description="Basic and acidic residues" evidence="6">
    <location>
        <begin position="176"/>
        <end position="185"/>
    </location>
</feature>
<feature type="region of interest" description="Disordered" evidence="6">
    <location>
        <begin position="886"/>
        <end position="932"/>
    </location>
</feature>
<feature type="compositionally biased region" description="Polar residues" evidence="6">
    <location>
        <begin position="27"/>
        <end position="37"/>
    </location>
</feature>
<comment type="subcellular location">
    <subcellularLocation>
        <location evidence="2">Peroxisome membrane</location>
        <topology evidence="2">Peripheral membrane protein</topology>
    </subcellularLocation>
</comment>
<feature type="compositionally biased region" description="Polar residues" evidence="6">
    <location>
        <begin position="910"/>
        <end position="932"/>
    </location>
</feature>
<feature type="compositionally biased region" description="Polar residues" evidence="6">
    <location>
        <begin position="83"/>
        <end position="97"/>
    </location>
</feature>
<feature type="compositionally biased region" description="Basic residues" evidence="6">
    <location>
        <begin position="107"/>
        <end position="120"/>
    </location>
</feature>